<gene>
    <name evidence="3" type="ORF">L0U89_19700</name>
</gene>
<dbReference type="Proteomes" id="UP001201449">
    <property type="component" value="Unassembled WGS sequence"/>
</dbReference>
<accession>A0ABS9BZ20</accession>
<evidence type="ECO:0000259" key="2">
    <source>
        <dbReference type="Pfam" id="PF13579"/>
    </source>
</evidence>
<dbReference type="CDD" id="cd03808">
    <property type="entry name" value="GT4_CapM-like"/>
    <property type="match status" value="1"/>
</dbReference>
<keyword evidence="4" id="KW-1185">Reference proteome</keyword>
<dbReference type="PANTHER" id="PTHR45947:SF3">
    <property type="entry name" value="SULFOQUINOVOSYL TRANSFERASE SQD2"/>
    <property type="match status" value="1"/>
</dbReference>
<dbReference type="SUPFAM" id="SSF53756">
    <property type="entry name" value="UDP-Glycosyltransferase/glycogen phosphorylase"/>
    <property type="match status" value="1"/>
</dbReference>
<dbReference type="RefSeq" id="WP_234863098.1">
    <property type="nucleotide sequence ID" value="NZ_JAKEVZ010000026.1"/>
</dbReference>
<dbReference type="InterPro" id="IPR028098">
    <property type="entry name" value="Glyco_trans_4-like_N"/>
</dbReference>
<dbReference type="InterPro" id="IPR001296">
    <property type="entry name" value="Glyco_trans_1"/>
</dbReference>
<dbReference type="Pfam" id="PF13579">
    <property type="entry name" value="Glyco_trans_4_4"/>
    <property type="match status" value="1"/>
</dbReference>
<organism evidence="3 4">
    <name type="scientific">Mariniradius sediminis</name>
    <dbReference type="NCBI Taxonomy" id="2909237"/>
    <lineage>
        <taxon>Bacteria</taxon>
        <taxon>Pseudomonadati</taxon>
        <taxon>Bacteroidota</taxon>
        <taxon>Cytophagia</taxon>
        <taxon>Cytophagales</taxon>
        <taxon>Cyclobacteriaceae</taxon>
        <taxon>Mariniradius</taxon>
    </lineage>
</organism>
<dbReference type="Pfam" id="PF00534">
    <property type="entry name" value="Glycos_transf_1"/>
    <property type="match status" value="1"/>
</dbReference>
<dbReference type="InterPro" id="IPR050194">
    <property type="entry name" value="Glycosyltransferase_grp1"/>
</dbReference>
<dbReference type="EMBL" id="JAKEVZ010000026">
    <property type="protein sequence ID" value="MCF1753295.1"/>
    <property type="molecule type" value="Genomic_DNA"/>
</dbReference>
<feature type="domain" description="Glycosyltransferase subfamily 4-like N-terminal" evidence="2">
    <location>
        <begin position="22"/>
        <end position="168"/>
    </location>
</feature>
<name>A0ABS9BZ20_9BACT</name>
<feature type="domain" description="Glycosyl transferase family 1" evidence="1">
    <location>
        <begin position="202"/>
        <end position="343"/>
    </location>
</feature>
<evidence type="ECO:0000313" key="4">
    <source>
        <dbReference type="Proteomes" id="UP001201449"/>
    </source>
</evidence>
<dbReference type="PANTHER" id="PTHR45947">
    <property type="entry name" value="SULFOQUINOVOSYL TRANSFERASE SQD2"/>
    <property type="match status" value="1"/>
</dbReference>
<reference evidence="3 4" key="1">
    <citation type="submission" date="2022-01" db="EMBL/GenBank/DDBJ databases">
        <title>Mariniradius saccharolyticus sp. nov., isolated from sediment of a river.</title>
        <authorList>
            <person name="Liu H."/>
        </authorList>
    </citation>
    <scope>NUCLEOTIDE SEQUENCE [LARGE SCALE GENOMIC DNA]</scope>
    <source>
        <strain evidence="3 4">RY-2</strain>
    </source>
</reference>
<dbReference type="Gene3D" id="3.40.50.2000">
    <property type="entry name" value="Glycogen Phosphorylase B"/>
    <property type="match status" value="2"/>
</dbReference>
<proteinExistence type="predicted"/>
<sequence length="390" mass="44158">MPKLIRITTVPISLKLLLAGQLKYMKENGWDVLAISADGKEVRDVVKREGVEHRVVPLTRQITPWQDMICLWKLYNLFKEEKPDIVHTHTPKAGLLGMWAAKLAGVPVRIHTVAGLPLMAAEKNKKGLLVWAEKKTYANATHVWPNSPALKDFIVKEALCAEDKLSVIGEGSSNGVDFSRFNRDNLKENHLVAATMRIMPGENDFIILAVGRLVKDKGIEELVTAFLNSKIADRAKLVLLGSFEQELNPISEEIYKKIVDHPRIVQIEWTDHVEHYYALADVLVHASHREGFPNVLLEAGAMQLPVICSDIMGNSDIITNRRTGLVFQVKNSDFLKEALEFAFVKRDYMQTLAGNLYAEVFEKYQRPYVHQLIEENYRKLLGIEKTQKVG</sequence>
<evidence type="ECO:0000313" key="3">
    <source>
        <dbReference type="EMBL" id="MCF1753295.1"/>
    </source>
</evidence>
<protein>
    <submittedName>
        <fullName evidence="3">Glycosyltransferase family 4 protein</fullName>
    </submittedName>
</protein>
<evidence type="ECO:0000259" key="1">
    <source>
        <dbReference type="Pfam" id="PF00534"/>
    </source>
</evidence>
<comment type="caution">
    <text evidence="3">The sequence shown here is derived from an EMBL/GenBank/DDBJ whole genome shotgun (WGS) entry which is preliminary data.</text>
</comment>